<dbReference type="Proteomes" id="UP000588068">
    <property type="component" value="Unassembled WGS sequence"/>
</dbReference>
<sequence length="471" mass="50953">MTDPTARPAELQINACMSTGETVQGALAANTAKWALGNRPSAIDKFLKPAAPADPKDWLDERVGWALVAFERTGFKPEQYANNEDLCAPLRALLQKRENAVVLRFRPDSDKRYTLLRDYRNNKDLDIAGSAIGKAAGQIPRHLLLVGKPTADQLPWALQYLLSVGRSVGRLPFDPLHDEALLSPYVTACLNDWADAKCNAGATVTWAVDHSPADITHLMRRSIADATFEKYVADDDLKAGALCLTDELATHDQLREQLKQRSPAMIVTTSHGMTGPIDDPAQMAAQLGLLVDHHHAPLPLDALLKEWQPDGAVWYAHACCAAGSDDGSRFAALFADGTPAQQVLKAVGELGAQVAPLPLALLTAKKPARAFLGHIEPTFDWTLRQPATGQLLTATLVNALYTEIYLGSPIGHAFRGWYGAAGTHYAAWDAIKLGYDAKESSSAALLYHNLAARDVQTLVLLGDPVVRLVSA</sequence>
<name>A0A841HIK3_9GAMM</name>
<reference evidence="1 2" key="1">
    <citation type="submission" date="2020-08" db="EMBL/GenBank/DDBJ databases">
        <title>Genomic Encyclopedia of Type Strains, Phase IV (KMG-IV): sequencing the most valuable type-strain genomes for metagenomic binning, comparative biology and taxonomic classification.</title>
        <authorList>
            <person name="Goeker M."/>
        </authorList>
    </citation>
    <scope>NUCLEOTIDE SEQUENCE [LARGE SCALE GENOMIC DNA]</scope>
    <source>
        <strain evidence="1 2">DSM 26723</strain>
    </source>
</reference>
<comment type="caution">
    <text evidence="1">The sequence shown here is derived from an EMBL/GenBank/DDBJ whole genome shotgun (WGS) entry which is preliminary data.</text>
</comment>
<dbReference type="AlphaFoldDB" id="A0A841HIK3"/>
<evidence type="ECO:0000313" key="2">
    <source>
        <dbReference type="Proteomes" id="UP000588068"/>
    </source>
</evidence>
<evidence type="ECO:0000313" key="1">
    <source>
        <dbReference type="EMBL" id="MBB6092636.1"/>
    </source>
</evidence>
<organism evidence="1 2">
    <name type="scientific">Povalibacter uvarum</name>
    <dbReference type="NCBI Taxonomy" id="732238"/>
    <lineage>
        <taxon>Bacteria</taxon>
        <taxon>Pseudomonadati</taxon>
        <taxon>Pseudomonadota</taxon>
        <taxon>Gammaproteobacteria</taxon>
        <taxon>Steroidobacterales</taxon>
        <taxon>Steroidobacteraceae</taxon>
        <taxon>Povalibacter</taxon>
    </lineage>
</organism>
<keyword evidence="2" id="KW-1185">Reference proteome</keyword>
<dbReference type="EMBL" id="JACHHZ010000002">
    <property type="protein sequence ID" value="MBB6092636.1"/>
    <property type="molecule type" value="Genomic_DNA"/>
</dbReference>
<dbReference type="RefSeq" id="WP_184330423.1">
    <property type="nucleotide sequence ID" value="NZ_JACHHZ010000002.1"/>
</dbReference>
<protein>
    <submittedName>
        <fullName evidence="1">Uncharacterized protein</fullName>
    </submittedName>
</protein>
<accession>A0A841HIK3</accession>
<gene>
    <name evidence="1" type="ORF">HNQ60_001514</name>
</gene>
<proteinExistence type="predicted"/>